<organism evidence="2 3">
    <name type="scientific">Halopseudomonas oceani</name>
    <dbReference type="NCBI Taxonomy" id="1708783"/>
    <lineage>
        <taxon>Bacteria</taxon>
        <taxon>Pseudomonadati</taxon>
        <taxon>Pseudomonadota</taxon>
        <taxon>Gammaproteobacteria</taxon>
        <taxon>Pseudomonadales</taxon>
        <taxon>Pseudomonadaceae</taxon>
        <taxon>Halopseudomonas</taxon>
    </lineage>
</organism>
<name>A0A2P4F0F7_9GAMM</name>
<keyword evidence="1" id="KW-1133">Transmembrane helix</keyword>
<dbReference type="Proteomes" id="UP000243451">
    <property type="component" value="Unassembled WGS sequence"/>
</dbReference>
<reference evidence="2 3" key="1">
    <citation type="submission" date="2018-01" db="EMBL/GenBank/DDBJ databases">
        <title>Draft genome of the type strain Pseudomonas oceani DSM 100277 isolated from the deep water in Okinawa trough, northwestern Pacific Ocean.</title>
        <authorList>
            <person name="Gomila M."/>
            <person name="Mulet M."/>
            <person name="Garcia-Valdes E."/>
            <person name="Lalucat J."/>
        </authorList>
    </citation>
    <scope>NUCLEOTIDE SEQUENCE [LARGE SCALE GENOMIC DNA]</scope>
    <source>
        <strain evidence="2 3">DSM 100277</strain>
    </source>
</reference>
<evidence type="ECO:0000256" key="1">
    <source>
        <dbReference type="SAM" id="Phobius"/>
    </source>
</evidence>
<keyword evidence="1" id="KW-0812">Transmembrane</keyword>
<protein>
    <submittedName>
        <fullName evidence="2">Uncharacterized protein</fullName>
    </submittedName>
</protein>
<dbReference type="EMBL" id="PPSK01000001">
    <property type="protein sequence ID" value="POB06490.1"/>
    <property type="molecule type" value="Genomic_DNA"/>
</dbReference>
<feature type="transmembrane region" description="Helical" evidence="1">
    <location>
        <begin position="21"/>
        <end position="36"/>
    </location>
</feature>
<evidence type="ECO:0000313" key="2">
    <source>
        <dbReference type="EMBL" id="POB06490.1"/>
    </source>
</evidence>
<feature type="transmembrane region" description="Helical" evidence="1">
    <location>
        <begin position="56"/>
        <end position="75"/>
    </location>
</feature>
<dbReference type="RefSeq" id="WP_104736741.1">
    <property type="nucleotide sequence ID" value="NZ_BMHR01000002.1"/>
</dbReference>
<keyword evidence="3" id="KW-1185">Reference proteome</keyword>
<gene>
    <name evidence="2" type="ORF">C1949_01765</name>
</gene>
<evidence type="ECO:0000313" key="3">
    <source>
        <dbReference type="Proteomes" id="UP000243451"/>
    </source>
</evidence>
<dbReference type="AlphaFoldDB" id="A0A2P4F0F7"/>
<dbReference type="OrthoDB" id="7058681at2"/>
<accession>A0A2P4F0F7</accession>
<comment type="caution">
    <text evidence="2">The sequence shown here is derived from an EMBL/GenBank/DDBJ whole genome shotgun (WGS) entry which is preliminary data.</text>
</comment>
<keyword evidence="1" id="KW-0472">Membrane</keyword>
<sequence length="308" mass="35769">MTVLRAKNFISKFCQNKKLRLFADIVILISTSYLMLKKLSGFSLTGWLINNAFHQPLINFFVVVSVAVIIFCVIIKMVTIYFDAFPPLNHGLVEPDEISNCLYRINSEVGEHVSRCSADENLDIRSICEQHGFKVNAALIVDSLAEHIRKSIKNIKVKRKDLFISLYCVNEESGCLEYMLHYDSKRDLVETKSISLNSEKYQEYESVKCLRSNNTTACVLDKKRYAKGASKRHKTIEHYIGCKLSSEHKVFAFLNIEFHNSAIFPEESDMQDFLEEHVYPFKLLLEYQFLKKEFFSHLKSLDEYRRVA</sequence>
<proteinExistence type="predicted"/>